<accession>A0A3B0X405</accession>
<organism evidence="2">
    <name type="scientific">hydrothermal vent metagenome</name>
    <dbReference type="NCBI Taxonomy" id="652676"/>
    <lineage>
        <taxon>unclassified sequences</taxon>
        <taxon>metagenomes</taxon>
        <taxon>ecological metagenomes</taxon>
    </lineage>
</organism>
<evidence type="ECO:0000313" key="2">
    <source>
        <dbReference type="EMBL" id="VAW50614.1"/>
    </source>
</evidence>
<gene>
    <name evidence="2" type="ORF">MNBD_GAMMA06-1690</name>
</gene>
<feature type="coiled-coil region" evidence="1">
    <location>
        <begin position="158"/>
        <end position="189"/>
    </location>
</feature>
<evidence type="ECO:0000256" key="1">
    <source>
        <dbReference type="SAM" id="Coils"/>
    </source>
</evidence>
<dbReference type="EMBL" id="UOFD01000017">
    <property type="protein sequence ID" value="VAW50614.1"/>
    <property type="molecule type" value="Genomic_DNA"/>
</dbReference>
<reference evidence="2" key="1">
    <citation type="submission" date="2018-06" db="EMBL/GenBank/DDBJ databases">
        <authorList>
            <person name="Zhirakovskaya E."/>
        </authorList>
    </citation>
    <scope>NUCLEOTIDE SEQUENCE</scope>
</reference>
<proteinExistence type="predicted"/>
<sequence>MRYQFIKYNFLLPIIFFTTSVWSDDICAPVTVPVRSETSIAQLLSGLAEDYNFNLSFPKNLDRSMRMDESMELNQLIKMLTKDMNTVLCHEKIDGCNNMRLTELAVMPVGNKTEFINVERDTASVKEYIYIDDMEQYVTDVLMKKNTAKLNEMTPEQAAEFKLLRKRLKEELRDEIAQNREKNKQKKKN</sequence>
<protein>
    <submittedName>
        <fullName evidence="2">Uncharacterized protein</fullName>
    </submittedName>
</protein>
<keyword evidence="1" id="KW-0175">Coiled coil</keyword>
<dbReference type="AlphaFoldDB" id="A0A3B0X405"/>
<name>A0A3B0X405_9ZZZZ</name>